<evidence type="ECO:0000313" key="2">
    <source>
        <dbReference type="Proteomes" id="UP000240258"/>
    </source>
</evidence>
<evidence type="ECO:0000313" key="1">
    <source>
        <dbReference type="EMBL" id="AVQ19767.1"/>
    </source>
</evidence>
<dbReference type="Proteomes" id="UP000240258">
    <property type="component" value="Chromosome"/>
</dbReference>
<organism evidence="1 2">
    <name type="scientific">Fusobacterium mortiferum ATCC 9817</name>
    <dbReference type="NCBI Taxonomy" id="469616"/>
    <lineage>
        <taxon>Bacteria</taxon>
        <taxon>Fusobacteriati</taxon>
        <taxon>Fusobacteriota</taxon>
        <taxon>Fusobacteriia</taxon>
        <taxon>Fusobacteriales</taxon>
        <taxon>Fusobacteriaceae</taxon>
        <taxon>Fusobacterium</taxon>
    </lineage>
</organism>
<sequence>MEIFLELNYYYNKYPHISLVKNKMEIVKKFKSLENSLLLSKNILNLDEIIFKQLNFTVSFSNYRYIYLLSQINSIKNIQENILQFIFKFFDNFIYSSTYYPHIHYLIKILAKFFTNKIEEKILTFKNKPIFDTYLKEFIILMGNIGGKSSLSILFSIIKKDFTQREYCFLSIGKITSYQRYPVIKRTFLKDYINFICKILHRDISINQSSYLYYSLIEIFLLPNGIDGKLQNKLSEVLYLHKDKNLYKNIALKVINNSLLDENEKNLIKSLYLIIPL</sequence>
<protein>
    <submittedName>
        <fullName evidence="1">Uncharacterized protein</fullName>
    </submittedName>
</protein>
<reference evidence="2" key="1">
    <citation type="journal article" date="2018" name="MSphere">
        <title>Fusobacterium Genomics Using MinION and Illumina Sequencing Enables Genome Completion and Correction.</title>
        <authorList>
            <person name="Todd S.M."/>
            <person name="Settlage R.E."/>
            <person name="Lahmers K.K."/>
            <person name="Slade D.J."/>
        </authorList>
    </citation>
    <scope>NUCLEOTIDE SEQUENCE [LARGE SCALE GENOMIC DNA]</scope>
    <source>
        <strain evidence="2">ATCC 9817</strain>
    </source>
</reference>
<proteinExistence type="predicted"/>
<dbReference type="GeneID" id="62764256"/>
<dbReference type="EMBL" id="CP028102">
    <property type="protein sequence ID" value="AVQ19767.1"/>
    <property type="molecule type" value="Genomic_DNA"/>
</dbReference>
<dbReference type="RefSeq" id="WP_005886880.1">
    <property type="nucleotide sequence ID" value="NZ_CP028102.1"/>
</dbReference>
<accession>A0ABN5JBA8</accession>
<name>A0ABN5JBA8_FUSMR</name>
<gene>
    <name evidence="1" type="ORF">C4N19_11970</name>
</gene>
<keyword evidence="2" id="KW-1185">Reference proteome</keyword>